<dbReference type="VEuPathDB" id="VectorBase:GAUT003595"/>
<proteinExistence type="inferred from homology"/>
<dbReference type="InterPro" id="IPR029099">
    <property type="entry name" value="Pribosyltran_N"/>
</dbReference>
<keyword evidence="14" id="KW-1185">Reference proteome</keyword>
<keyword evidence="7" id="KW-0547">Nucleotide-binding</keyword>
<dbReference type="GO" id="GO:0002189">
    <property type="term" value="C:ribose phosphate diphosphokinase complex"/>
    <property type="evidence" value="ECO:0007669"/>
    <property type="project" value="TreeGrafter"/>
</dbReference>
<sequence>MPGYMDTENNDCVMPVRSANPIRAKSLIHDNLEKQSSSRNSLHSRMPNIKVFSGTSHPDLAQRIVDRLGIELGKVVTKKFSNLETCVEINESVRGEDVYIVQSGSGEINDNLMELLIMINACKIASASRVTAVIPCFPYARQDKKDKLAGDGEKQRSKNNDWKFRSKIGPESLTNLGFLTGNQVTIRHLRIKSKTCSLQIPHEVTWCTPTINQTVQTVIIDPE</sequence>
<dbReference type="InterPro" id="IPR029057">
    <property type="entry name" value="PRTase-like"/>
</dbReference>
<name>A0A1A9UFY1_GLOAU</name>
<keyword evidence="9" id="KW-0067">ATP-binding</keyword>
<dbReference type="NCBIfam" id="TIGR01251">
    <property type="entry name" value="ribP_PPkin"/>
    <property type="match status" value="1"/>
</dbReference>
<keyword evidence="6" id="KW-0545">Nucleotide biosynthesis</keyword>
<dbReference type="GO" id="GO:0000287">
    <property type="term" value="F:magnesium ion binding"/>
    <property type="evidence" value="ECO:0007669"/>
    <property type="project" value="InterPro"/>
</dbReference>
<dbReference type="GO" id="GO:0016301">
    <property type="term" value="F:kinase activity"/>
    <property type="evidence" value="ECO:0007669"/>
    <property type="project" value="UniProtKB-KW"/>
</dbReference>
<protein>
    <recommendedName>
        <fullName evidence="3">ribose-phosphate diphosphokinase</fullName>
        <ecNumber evidence="3">2.7.6.1</ecNumber>
    </recommendedName>
</protein>
<comment type="catalytic activity">
    <reaction evidence="11">
        <text>D-ribose 5-phosphate + ATP = 5-phospho-alpha-D-ribose 1-diphosphate + AMP + H(+)</text>
        <dbReference type="Rhea" id="RHEA:15609"/>
        <dbReference type="ChEBI" id="CHEBI:15378"/>
        <dbReference type="ChEBI" id="CHEBI:30616"/>
        <dbReference type="ChEBI" id="CHEBI:58017"/>
        <dbReference type="ChEBI" id="CHEBI:78346"/>
        <dbReference type="ChEBI" id="CHEBI:456215"/>
        <dbReference type="EC" id="2.7.6.1"/>
    </reaction>
</comment>
<dbReference type="SMART" id="SM01400">
    <property type="entry name" value="Pribosyltran_N"/>
    <property type="match status" value="1"/>
</dbReference>
<evidence type="ECO:0000256" key="2">
    <source>
        <dbReference type="ARBA" id="ARBA00006478"/>
    </source>
</evidence>
<evidence type="ECO:0000256" key="9">
    <source>
        <dbReference type="ARBA" id="ARBA00022840"/>
    </source>
</evidence>
<keyword evidence="5" id="KW-0479">Metal-binding</keyword>
<dbReference type="EC" id="2.7.6.1" evidence="3"/>
<dbReference type="GO" id="GO:0005524">
    <property type="term" value="F:ATP binding"/>
    <property type="evidence" value="ECO:0007669"/>
    <property type="project" value="UniProtKB-KW"/>
</dbReference>
<dbReference type="PANTHER" id="PTHR10210:SF32">
    <property type="entry name" value="RIBOSE-PHOSPHATE PYROPHOSPHOKINASE 2"/>
    <property type="match status" value="1"/>
</dbReference>
<evidence type="ECO:0000313" key="14">
    <source>
        <dbReference type="Proteomes" id="UP000078200"/>
    </source>
</evidence>
<dbReference type="GO" id="GO:0006164">
    <property type="term" value="P:purine nucleotide biosynthetic process"/>
    <property type="evidence" value="ECO:0007669"/>
    <property type="project" value="TreeGrafter"/>
</dbReference>
<dbReference type="Gene3D" id="3.40.50.2020">
    <property type="match status" value="1"/>
</dbReference>
<dbReference type="GO" id="GO:0006015">
    <property type="term" value="P:5-phosphoribose 1-diphosphate biosynthetic process"/>
    <property type="evidence" value="ECO:0007669"/>
    <property type="project" value="TreeGrafter"/>
</dbReference>
<dbReference type="GO" id="GO:0005737">
    <property type="term" value="C:cytoplasm"/>
    <property type="evidence" value="ECO:0007669"/>
    <property type="project" value="TreeGrafter"/>
</dbReference>
<reference evidence="13" key="1">
    <citation type="submission" date="2020-05" db="UniProtKB">
        <authorList>
            <consortium name="EnsemblMetazoa"/>
        </authorList>
    </citation>
    <scope>IDENTIFICATION</scope>
    <source>
        <strain evidence="13">TTRI</strain>
    </source>
</reference>
<evidence type="ECO:0000256" key="1">
    <source>
        <dbReference type="ARBA" id="ARBA00004996"/>
    </source>
</evidence>
<evidence type="ECO:0000256" key="8">
    <source>
        <dbReference type="ARBA" id="ARBA00022777"/>
    </source>
</evidence>
<evidence type="ECO:0000256" key="11">
    <source>
        <dbReference type="ARBA" id="ARBA00049535"/>
    </source>
</evidence>
<keyword evidence="4" id="KW-0808">Transferase</keyword>
<dbReference type="GO" id="GO:0004749">
    <property type="term" value="F:ribose phosphate diphosphokinase activity"/>
    <property type="evidence" value="ECO:0007669"/>
    <property type="project" value="UniProtKB-EC"/>
</dbReference>
<dbReference type="STRING" id="7395.A0A1A9UFY1"/>
<dbReference type="Pfam" id="PF13793">
    <property type="entry name" value="Pribosyltran_N"/>
    <property type="match status" value="1"/>
</dbReference>
<organism evidence="13 14">
    <name type="scientific">Glossina austeni</name>
    <name type="common">Savannah tsetse fly</name>
    <dbReference type="NCBI Taxonomy" id="7395"/>
    <lineage>
        <taxon>Eukaryota</taxon>
        <taxon>Metazoa</taxon>
        <taxon>Ecdysozoa</taxon>
        <taxon>Arthropoda</taxon>
        <taxon>Hexapoda</taxon>
        <taxon>Insecta</taxon>
        <taxon>Pterygota</taxon>
        <taxon>Neoptera</taxon>
        <taxon>Endopterygota</taxon>
        <taxon>Diptera</taxon>
        <taxon>Brachycera</taxon>
        <taxon>Muscomorpha</taxon>
        <taxon>Hippoboscoidea</taxon>
        <taxon>Glossinidae</taxon>
        <taxon>Glossina</taxon>
    </lineage>
</organism>
<keyword evidence="10" id="KW-0460">Magnesium</keyword>
<evidence type="ECO:0000256" key="7">
    <source>
        <dbReference type="ARBA" id="ARBA00022741"/>
    </source>
</evidence>
<evidence type="ECO:0000313" key="13">
    <source>
        <dbReference type="EnsemblMetazoa" id="GAUT003595-PA"/>
    </source>
</evidence>
<evidence type="ECO:0000256" key="4">
    <source>
        <dbReference type="ARBA" id="ARBA00022679"/>
    </source>
</evidence>
<evidence type="ECO:0000256" key="3">
    <source>
        <dbReference type="ARBA" id="ARBA00013247"/>
    </source>
</evidence>
<evidence type="ECO:0000259" key="12">
    <source>
        <dbReference type="Pfam" id="PF13793"/>
    </source>
</evidence>
<evidence type="ECO:0000256" key="5">
    <source>
        <dbReference type="ARBA" id="ARBA00022723"/>
    </source>
</evidence>
<dbReference type="AlphaFoldDB" id="A0A1A9UFY1"/>
<dbReference type="SUPFAM" id="SSF53271">
    <property type="entry name" value="PRTase-like"/>
    <property type="match status" value="1"/>
</dbReference>
<dbReference type="EnsemblMetazoa" id="GAUT003595-RA">
    <property type="protein sequence ID" value="GAUT003595-PA"/>
    <property type="gene ID" value="GAUT003595"/>
</dbReference>
<evidence type="ECO:0000256" key="6">
    <source>
        <dbReference type="ARBA" id="ARBA00022727"/>
    </source>
</evidence>
<dbReference type="FunFam" id="3.40.50.2020:FF:000007">
    <property type="entry name" value="Ribose-phosphate pyrophosphokinase"/>
    <property type="match status" value="1"/>
</dbReference>
<comment type="similarity">
    <text evidence="2">Belongs to the ribose-phosphate pyrophosphokinase family.</text>
</comment>
<feature type="domain" description="Ribose-phosphate pyrophosphokinase N-terminal" evidence="12">
    <location>
        <begin position="49"/>
        <end position="147"/>
    </location>
</feature>
<accession>A0A1A9UFY1</accession>
<evidence type="ECO:0000256" key="10">
    <source>
        <dbReference type="ARBA" id="ARBA00022842"/>
    </source>
</evidence>
<comment type="pathway">
    <text evidence="1">Metabolic intermediate biosynthesis; 5-phospho-alpha-D-ribose 1-diphosphate biosynthesis; 5-phospho-alpha-D-ribose 1-diphosphate from D-ribose 5-phosphate (route I): step 1/1.</text>
</comment>
<dbReference type="Proteomes" id="UP000078200">
    <property type="component" value="Unassembled WGS sequence"/>
</dbReference>
<dbReference type="InterPro" id="IPR005946">
    <property type="entry name" value="Rib-P_diPkinase"/>
</dbReference>
<keyword evidence="8" id="KW-0418">Kinase</keyword>
<dbReference type="PANTHER" id="PTHR10210">
    <property type="entry name" value="RIBOSE-PHOSPHATE DIPHOSPHOKINASE FAMILY MEMBER"/>
    <property type="match status" value="1"/>
</dbReference>